<keyword evidence="8" id="KW-0012">Acyltransferase</keyword>
<dbReference type="SUPFAM" id="SSF64356">
    <property type="entry name" value="SNARE-like"/>
    <property type="match status" value="1"/>
</dbReference>
<comment type="similarity">
    <text evidence="3">Belongs to the thiolase-like superfamily. Thiolase family.</text>
</comment>
<dbReference type="Gene3D" id="3.30.450.50">
    <property type="entry name" value="Longin domain"/>
    <property type="match status" value="1"/>
</dbReference>
<evidence type="ECO:0000256" key="1">
    <source>
        <dbReference type="ARBA" id="ARBA00004308"/>
    </source>
</evidence>
<dbReference type="CDD" id="cd14824">
    <property type="entry name" value="Longin"/>
    <property type="match status" value="1"/>
</dbReference>
<evidence type="ECO:0000256" key="4">
    <source>
        <dbReference type="ARBA" id="ARBA00022679"/>
    </source>
</evidence>
<dbReference type="GO" id="GO:0006635">
    <property type="term" value="P:fatty acid beta-oxidation"/>
    <property type="evidence" value="ECO:0007669"/>
    <property type="project" value="TreeGrafter"/>
</dbReference>
<dbReference type="InterPro" id="IPR011012">
    <property type="entry name" value="Longin-like_dom_sf"/>
</dbReference>
<dbReference type="FunFam" id="3.40.47.10:FF:000007">
    <property type="entry name" value="acetyl-CoA acetyltransferase, mitochondrial"/>
    <property type="match status" value="1"/>
</dbReference>
<reference evidence="13 14" key="1">
    <citation type="submission" date="2016-04" db="EMBL/GenBank/DDBJ databases">
        <title>The genome of Intoshia linei affirms orthonectids as highly simplified spiralians.</title>
        <authorList>
            <person name="Mikhailov K.V."/>
            <person name="Slusarev G.S."/>
            <person name="Nikitin M.A."/>
            <person name="Logacheva M.D."/>
            <person name="Penin A."/>
            <person name="Aleoshin V."/>
            <person name="Panchin Y.V."/>
        </authorList>
    </citation>
    <scope>NUCLEOTIDE SEQUENCE [LARGE SCALE GENOMIC DNA]</scope>
    <source>
        <strain evidence="13">Intl2013</strain>
        <tissue evidence="13">Whole animal</tissue>
    </source>
</reference>
<keyword evidence="9" id="KW-0175">Coiled coil</keyword>
<evidence type="ECO:0000313" key="13">
    <source>
        <dbReference type="EMBL" id="OAF64781.1"/>
    </source>
</evidence>
<dbReference type="InterPro" id="IPR002155">
    <property type="entry name" value="Thiolase"/>
</dbReference>
<dbReference type="PROSITE" id="PS00737">
    <property type="entry name" value="THIOLASE_2"/>
    <property type="match status" value="1"/>
</dbReference>
<name>A0A177ATT6_9BILA</name>
<dbReference type="InterPro" id="IPR016039">
    <property type="entry name" value="Thiolase-like"/>
</dbReference>
<organism evidence="13 14">
    <name type="scientific">Intoshia linei</name>
    <dbReference type="NCBI Taxonomy" id="1819745"/>
    <lineage>
        <taxon>Eukaryota</taxon>
        <taxon>Metazoa</taxon>
        <taxon>Spiralia</taxon>
        <taxon>Lophotrochozoa</taxon>
        <taxon>Mesozoa</taxon>
        <taxon>Orthonectida</taxon>
        <taxon>Rhopaluridae</taxon>
        <taxon>Intoshia</taxon>
    </lineage>
</organism>
<dbReference type="Proteomes" id="UP000078046">
    <property type="component" value="Unassembled WGS sequence"/>
</dbReference>
<evidence type="ECO:0000256" key="7">
    <source>
        <dbReference type="ARBA" id="ARBA00023136"/>
    </source>
</evidence>
<dbReference type="PROSITE" id="PS00098">
    <property type="entry name" value="THIOLASE_1"/>
    <property type="match status" value="1"/>
</dbReference>
<dbReference type="PROSITE" id="PS50859">
    <property type="entry name" value="LONGIN"/>
    <property type="match status" value="1"/>
</dbReference>
<proteinExistence type="inferred from homology"/>
<comment type="subcellular location">
    <subcellularLocation>
        <location evidence="1">Endomembrane system</location>
    </subcellularLocation>
</comment>
<dbReference type="Gene3D" id="1.20.5.110">
    <property type="match status" value="1"/>
</dbReference>
<keyword evidence="6" id="KW-0630">Potassium</keyword>
<keyword evidence="10" id="KW-1133">Transmembrane helix</keyword>
<dbReference type="GO" id="GO:0012505">
    <property type="term" value="C:endomembrane system"/>
    <property type="evidence" value="ECO:0007669"/>
    <property type="project" value="UniProtKB-SubCell"/>
</dbReference>
<sequence>MFYITLIARSRDALPLASYISDDDNIGNELSKLDKQMKALLRNSANRANVGCYRSGDHLFYYKIFGNVAYLTLTDTDSQSNLVFEYLNVIKTRFTNCDFQIDGPLRPYSFLEFDSQIQDIRQDYIKKCGNVSNTKSNLSQVYVELNEVTNITAKNIEDVLRRGEGIHDLDRRAEAISMFSGKFKDLSTDLNRRASCIKIFVLIVVAILFSNKICLCSLMTFRSFTTYRNFHSTKIYYTHNKNNMKFSKVYITSYVRTPIKSFQGGFNTIESTKLGAIVINAALKKIDMNPSVVDEVIMGNVLQASCGQAPARQAALGAGLPSTVPCTTVNKVCASGMKSIMFATQSLMLSHQQCIVAGGMESMSRAPFYLKRSKIPYGGGKIEDSIVKDGLTDAYKLTHMGVCAEKTAKEYSITRQDQDNYAEQSYIRASTASTQGIFQKEIVPVINSFDKSTIYQDDEYTKFNPEKMRNLRPVFDRDNGTITTANASSLNDGAAALVLASENFINSGNLSPIAEIVDFCDAATDPVDFAIAPVFAIEKLLKENNLKKEDITLWEINEAFSVVVLAITKKLNLDLTKVNIHGGAVSLGHPIGISGSRITGHLALQLKKGEFGIAAICNGGGGSSAILLKGVNV</sequence>
<dbReference type="EMBL" id="LWCA01001620">
    <property type="protein sequence ID" value="OAF64781.1"/>
    <property type="molecule type" value="Genomic_DNA"/>
</dbReference>
<dbReference type="Pfam" id="PF13774">
    <property type="entry name" value="Longin"/>
    <property type="match status" value="1"/>
</dbReference>
<dbReference type="AlphaFoldDB" id="A0A177ATT6"/>
<dbReference type="GO" id="GO:0046872">
    <property type="term" value="F:metal ion binding"/>
    <property type="evidence" value="ECO:0007669"/>
    <property type="project" value="UniProtKB-KW"/>
</dbReference>
<evidence type="ECO:0000313" key="14">
    <source>
        <dbReference type="Proteomes" id="UP000078046"/>
    </source>
</evidence>
<keyword evidence="7 10" id="KW-0472">Membrane</keyword>
<dbReference type="PANTHER" id="PTHR18919:SF156">
    <property type="entry name" value="ACETYL-COA ACETYLTRANSFERASE, MITOCHONDRIAL"/>
    <property type="match status" value="1"/>
</dbReference>
<feature type="domain" description="Longin" evidence="11">
    <location>
        <begin position="6"/>
        <end position="117"/>
    </location>
</feature>
<keyword evidence="14" id="KW-1185">Reference proteome</keyword>
<dbReference type="InterPro" id="IPR010908">
    <property type="entry name" value="Longin_dom"/>
</dbReference>
<evidence type="ECO:0000256" key="6">
    <source>
        <dbReference type="ARBA" id="ARBA00022958"/>
    </source>
</evidence>
<dbReference type="NCBIfam" id="TIGR01930">
    <property type="entry name" value="AcCoA-C-Actrans"/>
    <property type="match status" value="1"/>
</dbReference>
<dbReference type="InterPro" id="IPR042855">
    <property type="entry name" value="V_SNARE_CC"/>
</dbReference>
<evidence type="ECO:0000256" key="5">
    <source>
        <dbReference type="ARBA" id="ARBA00022723"/>
    </source>
</evidence>
<keyword evidence="4" id="KW-0808">Transferase</keyword>
<dbReference type="Gene3D" id="3.40.47.10">
    <property type="match status" value="2"/>
</dbReference>
<dbReference type="InterPro" id="IPR020613">
    <property type="entry name" value="Thiolase_CS"/>
</dbReference>
<dbReference type="InterPro" id="IPR020615">
    <property type="entry name" value="Thiolase_acyl_enz_int_AS"/>
</dbReference>
<dbReference type="GO" id="GO:0003985">
    <property type="term" value="F:acetyl-CoA C-acetyltransferase activity"/>
    <property type="evidence" value="ECO:0007669"/>
    <property type="project" value="TreeGrafter"/>
</dbReference>
<evidence type="ECO:0000256" key="3">
    <source>
        <dbReference type="ARBA" id="ARBA00010982"/>
    </source>
</evidence>
<dbReference type="GO" id="GO:0005739">
    <property type="term" value="C:mitochondrion"/>
    <property type="evidence" value="ECO:0007669"/>
    <property type="project" value="TreeGrafter"/>
</dbReference>
<dbReference type="Pfam" id="PF00108">
    <property type="entry name" value="Thiolase_N"/>
    <property type="match status" value="1"/>
</dbReference>
<dbReference type="InterPro" id="IPR020617">
    <property type="entry name" value="Thiolase_C"/>
</dbReference>
<dbReference type="OrthoDB" id="5404651at2759"/>
<protein>
    <submittedName>
        <fullName evidence="13">Uncharacterized protein</fullName>
    </submittedName>
</protein>
<evidence type="ECO:0000259" key="12">
    <source>
        <dbReference type="PROSITE" id="PS50892"/>
    </source>
</evidence>
<evidence type="ECO:0000256" key="10">
    <source>
        <dbReference type="SAM" id="Phobius"/>
    </source>
</evidence>
<evidence type="ECO:0000256" key="2">
    <source>
        <dbReference type="ARBA" id="ARBA00008025"/>
    </source>
</evidence>
<dbReference type="PROSITE" id="PS50892">
    <property type="entry name" value="V_SNARE"/>
    <property type="match status" value="1"/>
</dbReference>
<feature type="transmembrane region" description="Helical" evidence="10">
    <location>
        <begin position="199"/>
        <end position="221"/>
    </location>
</feature>
<keyword evidence="5" id="KW-0479">Metal-binding</keyword>
<evidence type="ECO:0000256" key="9">
    <source>
        <dbReference type="PROSITE-ProRule" id="PRU00290"/>
    </source>
</evidence>
<dbReference type="CDD" id="cd00751">
    <property type="entry name" value="thiolase"/>
    <property type="match status" value="1"/>
</dbReference>
<dbReference type="SUPFAM" id="SSF53901">
    <property type="entry name" value="Thiolase-like"/>
    <property type="match status" value="2"/>
</dbReference>
<gene>
    <name evidence="13" type="ORF">A3Q56_07510</name>
</gene>
<dbReference type="Pfam" id="PF02803">
    <property type="entry name" value="Thiolase_C"/>
    <property type="match status" value="1"/>
</dbReference>
<accession>A0A177ATT6</accession>
<evidence type="ECO:0000256" key="8">
    <source>
        <dbReference type="ARBA" id="ARBA00023315"/>
    </source>
</evidence>
<dbReference type="InterPro" id="IPR020616">
    <property type="entry name" value="Thiolase_N"/>
</dbReference>
<keyword evidence="10" id="KW-0812">Transmembrane</keyword>
<comment type="caution">
    <text evidence="13">The sequence shown here is derived from an EMBL/GenBank/DDBJ whole genome shotgun (WGS) entry which is preliminary data.</text>
</comment>
<evidence type="ECO:0000259" key="11">
    <source>
        <dbReference type="PROSITE" id="PS50859"/>
    </source>
</evidence>
<comment type="similarity">
    <text evidence="2">Belongs to the synaptobrevin family.</text>
</comment>
<dbReference type="SUPFAM" id="SSF58038">
    <property type="entry name" value="SNARE fusion complex"/>
    <property type="match status" value="1"/>
</dbReference>
<dbReference type="SMART" id="SM01270">
    <property type="entry name" value="Longin"/>
    <property type="match status" value="1"/>
</dbReference>
<dbReference type="Pfam" id="PF00957">
    <property type="entry name" value="Synaptobrevin"/>
    <property type="match status" value="1"/>
</dbReference>
<dbReference type="PANTHER" id="PTHR18919">
    <property type="entry name" value="ACETYL-COA C-ACYLTRANSFERASE"/>
    <property type="match status" value="1"/>
</dbReference>
<feature type="domain" description="V-SNARE coiled-coil homology" evidence="12">
    <location>
        <begin position="137"/>
        <end position="193"/>
    </location>
</feature>